<comment type="caution">
    <text evidence="3">The sequence shown here is derived from an EMBL/GenBank/DDBJ whole genome shotgun (WGS) entry which is preliminary data.</text>
</comment>
<evidence type="ECO:0000259" key="2">
    <source>
        <dbReference type="Pfam" id="PF00079"/>
    </source>
</evidence>
<sequence length="63" mass="6954">MFILLFTPIFCLNEEGTEAAAATGLGIMPTSWQPTPKFSANHPFVFMLVNNDNEIIFCGIFQG</sequence>
<dbReference type="SUPFAM" id="SSF56574">
    <property type="entry name" value="Serpins"/>
    <property type="match status" value="1"/>
</dbReference>
<dbReference type="Proteomes" id="UP000580250">
    <property type="component" value="Unassembled WGS sequence"/>
</dbReference>
<accession>A0A6V7XAQ0</accession>
<evidence type="ECO:0000313" key="4">
    <source>
        <dbReference type="Proteomes" id="UP000580250"/>
    </source>
</evidence>
<dbReference type="Gene3D" id="2.30.39.10">
    <property type="entry name" value="Alpha-1-antitrypsin, domain 1"/>
    <property type="match status" value="1"/>
</dbReference>
<reference evidence="3 4" key="1">
    <citation type="submission" date="2020-08" db="EMBL/GenBank/DDBJ databases">
        <authorList>
            <person name="Koutsovoulos G."/>
            <person name="Danchin GJ E."/>
        </authorList>
    </citation>
    <scope>NUCLEOTIDE SEQUENCE [LARGE SCALE GENOMIC DNA]</scope>
</reference>
<dbReference type="InterPro" id="IPR023795">
    <property type="entry name" value="Serpin_CS"/>
</dbReference>
<dbReference type="PROSITE" id="PS00284">
    <property type="entry name" value="SERPIN"/>
    <property type="match status" value="1"/>
</dbReference>
<dbReference type="InterPro" id="IPR023796">
    <property type="entry name" value="Serpin_dom"/>
</dbReference>
<feature type="domain" description="Serpin" evidence="2">
    <location>
        <begin position="12"/>
        <end position="59"/>
    </location>
</feature>
<name>A0A6V7XAQ0_MELEN</name>
<evidence type="ECO:0000313" key="3">
    <source>
        <dbReference type="EMBL" id="CAD2196255.1"/>
    </source>
</evidence>
<evidence type="ECO:0000256" key="1">
    <source>
        <dbReference type="SAM" id="SignalP"/>
    </source>
</evidence>
<feature type="signal peptide" evidence="1">
    <location>
        <begin position="1"/>
        <end position="19"/>
    </location>
</feature>
<dbReference type="InterPro" id="IPR042185">
    <property type="entry name" value="Serpin_sf_2"/>
</dbReference>
<dbReference type="Pfam" id="PF00079">
    <property type="entry name" value="Serpin"/>
    <property type="match status" value="1"/>
</dbReference>
<gene>
    <name evidence="3" type="ORF">MENT_LOCUS49409</name>
</gene>
<protein>
    <recommendedName>
        <fullName evidence="2">Serpin domain-containing protein</fullName>
    </recommendedName>
</protein>
<feature type="chain" id="PRO_5027722991" description="Serpin domain-containing protein" evidence="1">
    <location>
        <begin position="20"/>
        <end position="63"/>
    </location>
</feature>
<organism evidence="3 4">
    <name type="scientific">Meloidogyne enterolobii</name>
    <name type="common">Root-knot nematode worm</name>
    <name type="synonym">Meloidogyne mayaguensis</name>
    <dbReference type="NCBI Taxonomy" id="390850"/>
    <lineage>
        <taxon>Eukaryota</taxon>
        <taxon>Metazoa</taxon>
        <taxon>Ecdysozoa</taxon>
        <taxon>Nematoda</taxon>
        <taxon>Chromadorea</taxon>
        <taxon>Rhabditida</taxon>
        <taxon>Tylenchina</taxon>
        <taxon>Tylenchomorpha</taxon>
        <taxon>Tylenchoidea</taxon>
        <taxon>Meloidogynidae</taxon>
        <taxon>Meloidogyninae</taxon>
        <taxon>Meloidogyne</taxon>
    </lineage>
</organism>
<proteinExistence type="predicted"/>
<keyword evidence="1" id="KW-0732">Signal</keyword>
<dbReference type="EMBL" id="CAJEWN010001295">
    <property type="protein sequence ID" value="CAD2196255.1"/>
    <property type="molecule type" value="Genomic_DNA"/>
</dbReference>
<dbReference type="AlphaFoldDB" id="A0A6V7XAQ0"/>
<dbReference type="InterPro" id="IPR036186">
    <property type="entry name" value="Serpin_sf"/>
</dbReference>